<dbReference type="HOGENOM" id="CLU_2571381_0_0_5"/>
<proteinExistence type="predicted"/>
<gene>
    <name evidence="1" type="ordered locus">RHECIAT_CH0000498</name>
</gene>
<dbReference type="Proteomes" id="UP000008817">
    <property type="component" value="Chromosome"/>
</dbReference>
<sequence length="81" mass="9224">MTVYRAKCLRSYLISAHEAAAFLKVTLFRFRQLVQEGYIRQADRKGFFRLGAVLDGYTAWVRDHTVDRLAENAGVGEQEAA</sequence>
<name>B3Q059_RHIE6</name>
<evidence type="ECO:0000313" key="1">
    <source>
        <dbReference type="EMBL" id="ACE89491.1"/>
    </source>
</evidence>
<organism evidence="1 2">
    <name type="scientific">Rhizobium etli (strain CIAT 652)</name>
    <dbReference type="NCBI Taxonomy" id="491916"/>
    <lineage>
        <taxon>Bacteria</taxon>
        <taxon>Pseudomonadati</taxon>
        <taxon>Pseudomonadota</taxon>
        <taxon>Alphaproteobacteria</taxon>
        <taxon>Hyphomicrobiales</taxon>
        <taxon>Rhizobiaceae</taxon>
        <taxon>Rhizobium/Agrobacterium group</taxon>
        <taxon>Rhizobium</taxon>
    </lineage>
</organism>
<protein>
    <recommendedName>
        <fullName evidence="3">Helix-turn-helix domain-containing protein</fullName>
    </recommendedName>
</protein>
<dbReference type="EMBL" id="CP001074">
    <property type="protein sequence ID" value="ACE89491.1"/>
    <property type="molecule type" value="Genomic_DNA"/>
</dbReference>
<evidence type="ECO:0008006" key="3">
    <source>
        <dbReference type="Google" id="ProtNLM"/>
    </source>
</evidence>
<dbReference type="AlphaFoldDB" id="B3Q059"/>
<reference evidence="1 2" key="1">
    <citation type="submission" date="2008-04" db="EMBL/GenBank/DDBJ databases">
        <title>Genome diversity and DNA divergence of Rhizobium etli.</title>
        <authorList>
            <person name="Gonzalez V."/>
            <person name="Acosta J.L."/>
            <person name="Santamaria R.I."/>
            <person name="Bustos P."/>
            <person name="Hernandez-Gonzalez I.L."/>
            <person name="Fernandez J.L."/>
            <person name="Diaz R."/>
            <person name="Flores M."/>
            <person name="Mora J."/>
            <person name="Palacios R."/>
            <person name="Davila G."/>
        </authorList>
    </citation>
    <scope>NUCLEOTIDE SEQUENCE [LARGE SCALE GENOMIC DNA]</scope>
    <source>
        <strain evidence="1 2">CIAT 652</strain>
    </source>
</reference>
<dbReference type="KEGG" id="rec:RHECIAT_CH0000498"/>
<accession>B3Q059</accession>
<evidence type="ECO:0000313" key="2">
    <source>
        <dbReference type="Proteomes" id="UP000008817"/>
    </source>
</evidence>